<dbReference type="Pfam" id="PF11951">
    <property type="entry name" value="Fungal_trans_2"/>
    <property type="match status" value="1"/>
</dbReference>
<evidence type="ECO:0000256" key="5">
    <source>
        <dbReference type="ARBA" id="ARBA00023163"/>
    </source>
</evidence>
<keyword evidence="5" id="KW-0804">Transcription</keyword>
<dbReference type="GO" id="GO:0003677">
    <property type="term" value="F:DNA binding"/>
    <property type="evidence" value="ECO:0007669"/>
    <property type="project" value="UniProtKB-KW"/>
</dbReference>
<sequence length="457" mass="52800">MLLSRVAGVFDQDFWKIDLLQATRQYPAIWHAGLALAAMHRTMTSIPDLARRTRPNYYYLLALQHYNLSIKYLLRIAHQEQHTNADQETLLMASLLFMGLCCVQGDTRQTIIHAQNTLALFYHWRFWKHLEEPRHIGQQACVLRGSSLVTLITYVEGQFMHKLPYIQSPAWRGGLNPQKCSPKPFLSTTEAWSELVPLMNGMRDSWPLFEAPASIAQPHVDMYLAYRLEICNWISKYRSFYQQREPVYEQSDWESLVILRLYQLCLEIHTNVNTSESALMFDKHLAKFKHILVLLRELFEQKLSRDREGPREDLSPSFSFALSAGEILACIGKNCRDGAMRREATALLRCWRMKDGIWDGALSASITETVIRVEESGIEDRQLSVASDDDDYDDDDDDDGDDGDDDCKCIRNGFICADHRVLYHWIEFSEDGTAICYILTVRDVRQGKPARLARISY</sequence>
<keyword evidence="1" id="KW-0479">Metal-binding</keyword>
<reference evidence="7" key="1">
    <citation type="submission" date="2023-06" db="EMBL/GenBank/DDBJ databases">
        <title>Conoideocrella luteorostrata (Hypocreales: Clavicipitaceae), a potential biocontrol fungus for elongate hemlock scale in United States Christmas tree production areas.</title>
        <authorList>
            <person name="Barrett H."/>
            <person name="Lovett B."/>
            <person name="Macias A.M."/>
            <person name="Stajich J.E."/>
            <person name="Kasson M.T."/>
        </authorList>
    </citation>
    <scope>NUCLEOTIDE SEQUENCE</scope>
    <source>
        <strain evidence="7">ARSEF 14590</strain>
    </source>
</reference>
<evidence type="ECO:0000313" key="8">
    <source>
        <dbReference type="Proteomes" id="UP001251528"/>
    </source>
</evidence>
<comment type="caution">
    <text evidence="7">The sequence shown here is derived from an EMBL/GenBank/DDBJ whole genome shotgun (WGS) entry which is preliminary data.</text>
</comment>
<gene>
    <name evidence="7" type="ORF">QQS21_005960</name>
</gene>
<dbReference type="InterPro" id="IPR052360">
    <property type="entry name" value="Transcr_Regulatory_Proteins"/>
</dbReference>
<dbReference type="PANTHER" id="PTHR36206">
    <property type="entry name" value="ASPERCRYPTIN BIOSYNTHESIS CLUSTER-SPECIFIC TRANSCRIPTION REGULATOR ATNN-RELATED"/>
    <property type="match status" value="1"/>
</dbReference>
<dbReference type="PANTHER" id="PTHR36206:SF12">
    <property type="entry name" value="ASPERCRYPTIN BIOSYNTHESIS CLUSTER-SPECIFIC TRANSCRIPTION REGULATOR ATNN-RELATED"/>
    <property type="match status" value="1"/>
</dbReference>
<evidence type="ECO:0000313" key="7">
    <source>
        <dbReference type="EMBL" id="KAK2597412.1"/>
    </source>
</evidence>
<dbReference type="InterPro" id="IPR021858">
    <property type="entry name" value="Fun_TF"/>
</dbReference>
<organism evidence="7 8">
    <name type="scientific">Conoideocrella luteorostrata</name>
    <dbReference type="NCBI Taxonomy" id="1105319"/>
    <lineage>
        <taxon>Eukaryota</taxon>
        <taxon>Fungi</taxon>
        <taxon>Dikarya</taxon>
        <taxon>Ascomycota</taxon>
        <taxon>Pezizomycotina</taxon>
        <taxon>Sordariomycetes</taxon>
        <taxon>Hypocreomycetidae</taxon>
        <taxon>Hypocreales</taxon>
        <taxon>Clavicipitaceae</taxon>
        <taxon>Conoideocrella</taxon>
    </lineage>
</organism>
<keyword evidence="6" id="KW-0539">Nucleus</keyword>
<keyword evidence="3" id="KW-0805">Transcription regulation</keyword>
<keyword evidence="2" id="KW-0862">Zinc</keyword>
<evidence type="ECO:0000256" key="3">
    <source>
        <dbReference type="ARBA" id="ARBA00023015"/>
    </source>
</evidence>
<name>A0AAJ0CSN9_9HYPO</name>
<dbReference type="AlphaFoldDB" id="A0AAJ0CSN9"/>
<protein>
    <submittedName>
        <fullName evidence="7">Uncharacterized protein</fullName>
    </submittedName>
</protein>
<evidence type="ECO:0000256" key="4">
    <source>
        <dbReference type="ARBA" id="ARBA00023125"/>
    </source>
</evidence>
<accession>A0AAJ0CSN9</accession>
<proteinExistence type="predicted"/>
<evidence type="ECO:0000256" key="2">
    <source>
        <dbReference type="ARBA" id="ARBA00022833"/>
    </source>
</evidence>
<evidence type="ECO:0000256" key="1">
    <source>
        <dbReference type="ARBA" id="ARBA00022723"/>
    </source>
</evidence>
<keyword evidence="4" id="KW-0238">DNA-binding</keyword>
<keyword evidence="8" id="KW-1185">Reference proteome</keyword>
<dbReference type="GO" id="GO:0046872">
    <property type="term" value="F:metal ion binding"/>
    <property type="evidence" value="ECO:0007669"/>
    <property type="project" value="UniProtKB-KW"/>
</dbReference>
<evidence type="ECO:0000256" key="6">
    <source>
        <dbReference type="ARBA" id="ARBA00023242"/>
    </source>
</evidence>
<dbReference type="Proteomes" id="UP001251528">
    <property type="component" value="Unassembled WGS sequence"/>
</dbReference>
<dbReference type="EMBL" id="JASWJB010000105">
    <property type="protein sequence ID" value="KAK2597412.1"/>
    <property type="molecule type" value="Genomic_DNA"/>
</dbReference>